<evidence type="ECO:0000256" key="1">
    <source>
        <dbReference type="ARBA" id="ARBA00004370"/>
    </source>
</evidence>
<evidence type="ECO:0000313" key="10">
    <source>
        <dbReference type="EMBL" id="MBY76274.1"/>
    </source>
</evidence>
<feature type="region of interest" description="Disordered" evidence="6">
    <location>
        <begin position="547"/>
        <end position="584"/>
    </location>
</feature>
<keyword evidence="5" id="KW-0325">Glycoprotein</keyword>
<proteinExistence type="predicted"/>
<evidence type="ECO:0000256" key="6">
    <source>
        <dbReference type="SAM" id="MobiDB-lite"/>
    </source>
</evidence>
<evidence type="ECO:0000256" key="3">
    <source>
        <dbReference type="ARBA" id="ARBA00022989"/>
    </source>
</evidence>
<evidence type="ECO:0000256" key="8">
    <source>
        <dbReference type="SAM" id="SignalP"/>
    </source>
</evidence>
<dbReference type="PANTHER" id="PTHR24060">
    <property type="entry name" value="METABOTROPIC GLUTAMATE RECEPTOR"/>
    <property type="match status" value="1"/>
</dbReference>
<comment type="subcellular location">
    <subcellularLocation>
        <location evidence="1">Membrane</location>
    </subcellularLocation>
</comment>
<feature type="compositionally biased region" description="Basic residues" evidence="6">
    <location>
        <begin position="551"/>
        <end position="562"/>
    </location>
</feature>
<feature type="transmembrane region" description="Helical" evidence="7">
    <location>
        <begin position="512"/>
        <end position="537"/>
    </location>
</feature>
<feature type="signal peptide" evidence="8">
    <location>
        <begin position="1"/>
        <end position="15"/>
    </location>
</feature>
<keyword evidence="2 7" id="KW-0812">Transmembrane</keyword>
<keyword evidence="3 7" id="KW-1133">Transmembrane helix</keyword>
<dbReference type="GO" id="GO:0016020">
    <property type="term" value="C:membrane"/>
    <property type="evidence" value="ECO:0007669"/>
    <property type="project" value="UniProtKB-SubCell"/>
</dbReference>
<keyword evidence="10" id="KW-0675">Receptor</keyword>
<protein>
    <submittedName>
        <fullName evidence="10">Metabotropic glutamate receptor 7</fullName>
    </submittedName>
</protein>
<name>A0A2S2QEX1_9HEMI</name>
<evidence type="ECO:0000259" key="9">
    <source>
        <dbReference type="Pfam" id="PF01094"/>
    </source>
</evidence>
<feature type="chain" id="PRO_5015443001" evidence="8">
    <location>
        <begin position="16"/>
        <end position="584"/>
    </location>
</feature>
<dbReference type="EMBL" id="GGMS01007071">
    <property type="protein sequence ID" value="MBY76274.1"/>
    <property type="molecule type" value="Transcribed_RNA"/>
</dbReference>
<gene>
    <name evidence="10" type="primary">GRM7</name>
    <name evidence="10" type="ORF">g.6378</name>
</gene>
<organism evidence="10">
    <name type="scientific">Sipha flava</name>
    <name type="common">yellow sugarcane aphid</name>
    <dbReference type="NCBI Taxonomy" id="143950"/>
    <lineage>
        <taxon>Eukaryota</taxon>
        <taxon>Metazoa</taxon>
        <taxon>Ecdysozoa</taxon>
        <taxon>Arthropoda</taxon>
        <taxon>Hexapoda</taxon>
        <taxon>Insecta</taxon>
        <taxon>Pterygota</taxon>
        <taxon>Neoptera</taxon>
        <taxon>Paraneoptera</taxon>
        <taxon>Hemiptera</taxon>
        <taxon>Sternorrhyncha</taxon>
        <taxon>Aphidomorpha</taxon>
        <taxon>Aphidoidea</taxon>
        <taxon>Aphididae</taxon>
        <taxon>Sipha</taxon>
    </lineage>
</organism>
<feature type="compositionally biased region" description="Low complexity" evidence="6">
    <location>
        <begin position="563"/>
        <end position="584"/>
    </location>
</feature>
<dbReference type="InterPro" id="IPR028082">
    <property type="entry name" value="Peripla_BP_I"/>
</dbReference>
<evidence type="ECO:0000256" key="2">
    <source>
        <dbReference type="ARBA" id="ARBA00022692"/>
    </source>
</evidence>
<dbReference type="SUPFAM" id="SSF53822">
    <property type="entry name" value="Periplasmic binding protein-like I"/>
    <property type="match status" value="1"/>
</dbReference>
<keyword evidence="8" id="KW-0732">Signal</keyword>
<accession>A0A2S2QEX1</accession>
<keyword evidence="4 7" id="KW-0472">Membrane</keyword>
<evidence type="ECO:0000256" key="4">
    <source>
        <dbReference type="ARBA" id="ARBA00023136"/>
    </source>
</evidence>
<evidence type="ECO:0000256" key="5">
    <source>
        <dbReference type="ARBA" id="ARBA00023180"/>
    </source>
</evidence>
<evidence type="ECO:0000256" key="7">
    <source>
        <dbReference type="SAM" id="Phobius"/>
    </source>
</evidence>
<dbReference type="AlphaFoldDB" id="A0A2S2QEX1"/>
<dbReference type="InterPro" id="IPR050726">
    <property type="entry name" value="mGluR"/>
</dbReference>
<sequence length="584" mass="66294">MVIWWFLYFLHGVLALPMCKNQQNSKDYVVLSALLPLHSGDDCSETQLRGIQQLAALEYGLSKVNADLNKFSDIKISLQILDTCSNSNKAVKATMKGLVSAEQTCIKPPLLLGYVGPDDMESFINVQKITSLLNKTHILPYKIDLKERPTNVFFVGADQTGIRAKAILTMLKNLGWESYASIVEDSIQITNLLDALVTLSDGQICPVEKPITLPKSENGYTTVYKEIMESLSHTSMDGVLVIVEKPEAIKSLVKILSNSATVQRPPFVMYIITVGLKLWELPRSDYLKIIVMQEATEFKVKNDIKQYFNDSLLISYYEQTESYKRNCNNDPMCLDSLEEELDSSILPITYSVHLFANAFKMALDQKCKYNSDSTGICHNLQLMPTTEWKSVLRTASTIINGPEGPKRVRFQMEITHHVSIYMWNTIPKQFDLIATMMNGDRLNFLKNVFLPSSVRMTRADHPSSCQSLMTKPPKTTTELSVEEATVKKEDDWSPIWEFLPNAEKNPKTKDTYHVITVMLCIGFGFLIFMLITIRILYNIFKFKQGNDNTHNKRRKKTTRKPGRTSSVTSRRFSRASSITSMRSS</sequence>
<feature type="domain" description="Receptor ligand binding region" evidence="9">
    <location>
        <begin position="54"/>
        <end position="395"/>
    </location>
</feature>
<reference evidence="10" key="1">
    <citation type="submission" date="2018-04" db="EMBL/GenBank/DDBJ databases">
        <title>Transcriptome assembly of Sipha flava.</title>
        <authorList>
            <person name="Scully E.D."/>
            <person name="Geib S.M."/>
            <person name="Palmer N.A."/>
            <person name="Koch K."/>
            <person name="Bradshaw J."/>
            <person name="Heng-Moss T."/>
            <person name="Sarath G."/>
        </authorList>
    </citation>
    <scope>NUCLEOTIDE SEQUENCE</scope>
</reference>
<dbReference type="Pfam" id="PF01094">
    <property type="entry name" value="ANF_receptor"/>
    <property type="match status" value="1"/>
</dbReference>
<dbReference type="InterPro" id="IPR001828">
    <property type="entry name" value="ANF_lig-bd_rcpt"/>
</dbReference>
<dbReference type="Gene3D" id="3.40.50.2300">
    <property type="match status" value="2"/>
</dbReference>